<reference evidence="2 3" key="1">
    <citation type="journal article" date="2016" name="Nat. Commun.">
        <title>Thousands of microbial genomes shed light on interconnected biogeochemical processes in an aquifer system.</title>
        <authorList>
            <person name="Anantharaman K."/>
            <person name="Brown C.T."/>
            <person name="Hug L.A."/>
            <person name="Sharon I."/>
            <person name="Castelle C.J."/>
            <person name="Probst A.J."/>
            <person name="Thomas B.C."/>
            <person name="Singh A."/>
            <person name="Wilkins M.J."/>
            <person name="Karaoz U."/>
            <person name="Brodie E.L."/>
            <person name="Williams K.H."/>
            <person name="Hubbard S.S."/>
            <person name="Banfield J.F."/>
        </authorList>
    </citation>
    <scope>NUCLEOTIDE SEQUENCE [LARGE SCALE GENOMIC DNA]</scope>
</reference>
<proteinExistence type="predicted"/>
<dbReference type="EMBL" id="MFJZ01000029">
    <property type="protein sequence ID" value="OGG30150.1"/>
    <property type="molecule type" value="Genomic_DNA"/>
</dbReference>
<feature type="region of interest" description="Disordered" evidence="1">
    <location>
        <begin position="81"/>
        <end position="110"/>
    </location>
</feature>
<evidence type="ECO:0000313" key="3">
    <source>
        <dbReference type="Proteomes" id="UP000176409"/>
    </source>
</evidence>
<sequence length="110" mass="11914">MCKVRETSQLYFSTTRIIIGVQKEKNCMSADTKEPVYALIFHPWKGNPHPAGDGYEEATSNPKVIAAAQRQGLRATFGTRVELPPGEMSDGLGGSTIVWEQEPAPPPAGT</sequence>
<organism evidence="2 3">
    <name type="scientific">Candidatus Gottesmanbacteria bacterium RIFCSPLOWO2_01_FULL_49_10</name>
    <dbReference type="NCBI Taxonomy" id="1798396"/>
    <lineage>
        <taxon>Bacteria</taxon>
        <taxon>Candidatus Gottesmaniibacteriota</taxon>
    </lineage>
</organism>
<evidence type="ECO:0000256" key="1">
    <source>
        <dbReference type="SAM" id="MobiDB-lite"/>
    </source>
</evidence>
<gene>
    <name evidence="2" type="ORF">A2973_04575</name>
</gene>
<name>A0A1F6AZP9_9BACT</name>
<dbReference type="AlphaFoldDB" id="A0A1F6AZP9"/>
<accession>A0A1F6AZP9</accession>
<dbReference type="Proteomes" id="UP000176409">
    <property type="component" value="Unassembled WGS sequence"/>
</dbReference>
<protein>
    <submittedName>
        <fullName evidence="2">Uncharacterized protein</fullName>
    </submittedName>
</protein>
<dbReference type="STRING" id="1798396.A2973_04575"/>
<comment type="caution">
    <text evidence="2">The sequence shown here is derived from an EMBL/GenBank/DDBJ whole genome shotgun (WGS) entry which is preliminary data.</text>
</comment>
<evidence type="ECO:0000313" key="2">
    <source>
        <dbReference type="EMBL" id="OGG30150.1"/>
    </source>
</evidence>